<name>A0A7G5FET6_9CORY</name>
<reference evidence="3 4" key="1">
    <citation type="submission" date="2020-07" db="EMBL/GenBank/DDBJ databases">
        <title>non toxigenic Corynebacterium sp. nov from a clinical source.</title>
        <authorList>
            <person name="Bernier A.-M."/>
            <person name="Bernard K."/>
        </authorList>
    </citation>
    <scope>NUCLEOTIDE SEQUENCE [LARGE SCALE GENOMIC DNA]</scope>
    <source>
        <strain evidence="4">NML 93-0612</strain>
    </source>
</reference>
<dbReference type="Pfam" id="PF01497">
    <property type="entry name" value="Peripla_BP_2"/>
    <property type="match status" value="1"/>
</dbReference>
<dbReference type="PROSITE" id="PS51257">
    <property type="entry name" value="PROKAR_LIPOPROTEIN"/>
    <property type="match status" value="1"/>
</dbReference>
<feature type="domain" description="Fe/B12 periplasmic-binding" evidence="2">
    <location>
        <begin position="42"/>
        <end position="316"/>
    </location>
</feature>
<dbReference type="PROSITE" id="PS50983">
    <property type="entry name" value="FE_B12_PBP"/>
    <property type="match status" value="1"/>
</dbReference>
<organism evidence="3 4">
    <name type="scientific">Corynebacterium hindlerae</name>
    <dbReference type="NCBI Taxonomy" id="699041"/>
    <lineage>
        <taxon>Bacteria</taxon>
        <taxon>Bacillati</taxon>
        <taxon>Actinomycetota</taxon>
        <taxon>Actinomycetes</taxon>
        <taxon>Mycobacteriales</taxon>
        <taxon>Corynebacteriaceae</taxon>
        <taxon>Corynebacterium</taxon>
    </lineage>
</organism>
<dbReference type="EMBL" id="CP059833">
    <property type="protein sequence ID" value="QMV85127.1"/>
    <property type="molecule type" value="Genomic_DNA"/>
</dbReference>
<protein>
    <submittedName>
        <fullName evidence="3">ABC transporter substrate-binding protein</fullName>
    </submittedName>
</protein>
<sequence>MKKVLATCLVLALAGCSAPEESKGEIELVNCGETVTYERPEKLWVNDGSLIATALAAGAGDKIVNVSSLARDRKVLTEKYGDRVNKLNEVNEKYPSLEELVAAAPDLYFAGWNYGLGEDKNVLPETLKEHGIDTYVLSESCRQADGKRGTMDPWEAVDTDLRNIAKLAGDTDEAERVIADIKQRREAMANNKSGKKVFVFDSGTDTIFTSGKFGGPQAIIDAAGGVNAAEDINDTWTTVSWEKLITEQPDVIAFVDYPGQEYEEKVAVLKAHPAAKDLKAVKEERFVNLPYAMWTSGPLNIDAAEALHAELAKVAE</sequence>
<dbReference type="AlphaFoldDB" id="A0A7G5FET6"/>
<gene>
    <name evidence="3" type="ORF">HW450_12510</name>
</gene>
<evidence type="ECO:0000313" key="3">
    <source>
        <dbReference type="EMBL" id="QMV85127.1"/>
    </source>
</evidence>
<evidence type="ECO:0000256" key="1">
    <source>
        <dbReference type="ARBA" id="ARBA00008814"/>
    </source>
</evidence>
<evidence type="ECO:0000259" key="2">
    <source>
        <dbReference type="PROSITE" id="PS50983"/>
    </source>
</evidence>
<dbReference type="InterPro" id="IPR050902">
    <property type="entry name" value="ABC_Transporter_SBP"/>
</dbReference>
<keyword evidence="4" id="KW-1185">Reference proteome</keyword>
<dbReference type="InterPro" id="IPR002491">
    <property type="entry name" value="ABC_transptr_periplasmic_BD"/>
</dbReference>
<accession>A0A7G5FET6</accession>
<evidence type="ECO:0000313" key="4">
    <source>
        <dbReference type="Proteomes" id="UP000515570"/>
    </source>
</evidence>
<dbReference type="PANTHER" id="PTHR30535:SF7">
    <property type="entry name" value="IRON(III) DICITRATE-BINDING PROTEIN"/>
    <property type="match status" value="1"/>
</dbReference>
<proteinExistence type="inferred from homology"/>
<dbReference type="PANTHER" id="PTHR30535">
    <property type="entry name" value="VITAMIN B12-BINDING PROTEIN"/>
    <property type="match status" value="1"/>
</dbReference>
<dbReference type="Gene3D" id="3.40.50.1980">
    <property type="entry name" value="Nitrogenase molybdenum iron protein domain"/>
    <property type="match status" value="2"/>
</dbReference>
<dbReference type="Proteomes" id="UP000515570">
    <property type="component" value="Chromosome"/>
</dbReference>
<dbReference type="SUPFAM" id="SSF53807">
    <property type="entry name" value="Helical backbone' metal receptor"/>
    <property type="match status" value="1"/>
</dbReference>
<comment type="similarity">
    <text evidence="1">Belongs to the bacterial solute-binding protein 8 family.</text>
</comment>
<dbReference type="RefSeq" id="WP_182385933.1">
    <property type="nucleotide sequence ID" value="NZ_CP059833.1"/>
</dbReference>